<dbReference type="PANTHER" id="PTHR11245">
    <property type="entry name" value="STANNIOCALCIN"/>
    <property type="match status" value="1"/>
</dbReference>
<dbReference type="AlphaFoldDB" id="A0AAD9L675"/>
<dbReference type="GO" id="GO:0005615">
    <property type="term" value="C:extracellular space"/>
    <property type="evidence" value="ECO:0007669"/>
    <property type="project" value="TreeGrafter"/>
</dbReference>
<dbReference type="GO" id="GO:0006874">
    <property type="term" value="P:intracellular calcium ion homeostasis"/>
    <property type="evidence" value="ECO:0007669"/>
    <property type="project" value="TreeGrafter"/>
</dbReference>
<evidence type="ECO:0000256" key="3">
    <source>
        <dbReference type="ARBA" id="ARBA00022702"/>
    </source>
</evidence>
<accession>A0AAD9L675</accession>
<evidence type="ECO:0000256" key="2">
    <source>
        <dbReference type="ARBA" id="ARBA00011748"/>
    </source>
</evidence>
<sequence>MSNFIRLIKKIESNNPSVPTKRVSSYLRGLAYNGLTWRLSCGKHETDLKTGLTNAETDLLKTMIGHDSNSATGLEKGVLLANAGSVAVGHVITGIDCGGFNRDTHVTTAGAIGLTSDIDNLFQATISGDIGQTTLLHYAYPKRFPLLGPSGNWDSTTCPRVYTMHPKAASELTDAEILGDMDGAILGTIIPSIKDKPMSEILHQYYESSGIHTGGKIFKASDNAAIFGELISNHELEVQSVSFTKAFYNSKQLMHPLTNIYNGMSRAKLMKKVPSTVRTLFEKLYPSCPGVLKKKYTISYFIGLVKQLEKETGFGIRDMAFAILTESKYAIPIYLVNSADISSYSYTSSFASYVMRDMVTHRFANNDKKRELGVVDAGGEAVTIESVLAGVFAGTTFKVKPSGEMSDHALSALHKITLAGSLASAADKRGLAKRTSKEIMGTIGFWDSSRCPPEYRYRTIIKVGQHTTRAELLGGIDGFVTGKMLSRWMVDNKHVKLSSVLEGYYGSGYKSVSSKDRLQQFNTLIVNRNDLFRRIKTDCKTTDCQLSAQDIANMFYKTMETSTVDAKTGSRFLADYRTLVATYPGDTATGGQISGDDLRKKLTRNRKLTTVTKFAAIDGLRMSYMLNKLDGHHIPKTQSQGAFIGADNKVYIYDLAALKTYLTKTYKDPPKTAPSAAAFTGERGIMMLDVSQSDGSAGSVGLWDGNKMHQIKDYTKATSVRSVTFWKVKGCSYLAETGNCEFYNCVDNAFPCGDDGYAVGYGYRYCNKFTDHYDKFTNDGKEWVNEVRKCLMKAVAPFYKGAHDCDTIKRIAFESHVGCYLKSSVGFCNMAQDTSNWDALWAVYEVNDFVGPDAAAAWKQVLDTSKHCVKRLGKSVFDNLQNTIKGGYEKLKQRFQSFQQEGTTNDVSSQCVSYAAAGDCRFYRCFQQRFPCDLFGSSHVTDFEVQMCEDLNLQNKYFDSRGRQWTKETNKCLMNKLLPLYRQSSILCIELHSVLFQDRVDCLVNSGFCGVTDSTHNRWAIDRGTDLASYPALLPDKAGLSMAGREYFYRELSSFRRLMGYANIACHVKGLKQHETFYARVRTESGYRLMEQN</sequence>
<dbReference type="Gene3D" id="3.90.1720.70">
    <property type="match status" value="1"/>
</dbReference>
<dbReference type="InterPro" id="IPR004978">
    <property type="entry name" value="Stanniocalcin"/>
</dbReference>
<keyword evidence="3" id="KW-0372">Hormone</keyword>
<dbReference type="InterPro" id="IPR025562">
    <property type="entry name" value="Tae4"/>
</dbReference>
<comment type="subunit">
    <text evidence="2">Homodimer; disulfide-linked.</text>
</comment>
<proteinExistence type="inferred from homology"/>
<evidence type="ECO:0000313" key="6">
    <source>
        <dbReference type="Proteomes" id="UP001209878"/>
    </source>
</evidence>
<dbReference type="Proteomes" id="UP001209878">
    <property type="component" value="Unassembled WGS sequence"/>
</dbReference>
<evidence type="ECO:0000256" key="4">
    <source>
        <dbReference type="ARBA" id="ARBA00023157"/>
    </source>
</evidence>
<keyword evidence="6" id="KW-1185">Reference proteome</keyword>
<comment type="caution">
    <text evidence="5">The sequence shown here is derived from an EMBL/GenBank/DDBJ whole genome shotgun (WGS) entry which is preliminary data.</text>
</comment>
<keyword evidence="4" id="KW-1015">Disulfide bond</keyword>
<evidence type="ECO:0000256" key="1">
    <source>
        <dbReference type="ARBA" id="ARBA00008693"/>
    </source>
</evidence>
<dbReference type="GO" id="GO:0005179">
    <property type="term" value="F:hormone activity"/>
    <property type="evidence" value="ECO:0007669"/>
    <property type="project" value="UniProtKB-KW"/>
</dbReference>
<evidence type="ECO:0000313" key="5">
    <source>
        <dbReference type="EMBL" id="KAK2183530.1"/>
    </source>
</evidence>
<gene>
    <name evidence="5" type="ORF">NP493_308g03143</name>
</gene>
<dbReference type="PANTHER" id="PTHR11245:SF6">
    <property type="entry name" value="DUF19 DOMAIN-CONTAINING PROTEIN"/>
    <property type="match status" value="1"/>
</dbReference>
<organism evidence="5 6">
    <name type="scientific">Ridgeia piscesae</name>
    <name type="common">Tubeworm</name>
    <dbReference type="NCBI Taxonomy" id="27915"/>
    <lineage>
        <taxon>Eukaryota</taxon>
        <taxon>Metazoa</taxon>
        <taxon>Spiralia</taxon>
        <taxon>Lophotrochozoa</taxon>
        <taxon>Annelida</taxon>
        <taxon>Polychaeta</taxon>
        <taxon>Sedentaria</taxon>
        <taxon>Canalipalpata</taxon>
        <taxon>Sabellida</taxon>
        <taxon>Siboglinidae</taxon>
        <taxon>Ridgeia</taxon>
    </lineage>
</organism>
<name>A0AAD9L675_RIDPI</name>
<comment type="similarity">
    <text evidence="1">Belongs to the stanniocalcin family.</text>
</comment>
<protein>
    <submittedName>
        <fullName evidence="5">Uncharacterized protein</fullName>
    </submittedName>
</protein>
<dbReference type="EMBL" id="JAODUO010000308">
    <property type="protein sequence ID" value="KAK2183530.1"/>
    <property type="molecule type" value="Genomic_DNA"/>
</dbReference>
<reference evidence="5" key="1">
    <citation type="journal article" date="2023" name="Mol. Biol. Evol.">
        <title>Third-Generation Sequencing Reveals the Adaptive Role of the Epigenome in Three Deep-Sea Polychaetes.</title>
        <authorList>
            <person name="Perez M."/>
            <person name="Aroh O."/>
            <person name="Sun Y."/>
            <person name="Lan Y."/>
            <person name="Juniper S.K."/>
            <person name="Young C.R."/>
            <person name="Angers B."/>
            <person name="Qian P.Y."/>
        </authorList>
    </citation>
    <scope>NUCLEOTIDE SEQUENCE</scope>
    <source>
        <strain evidence="5">R07B-5</strain>
    </source>
</reference>
<dbReference type="Pfam" id="PF14113">
    <property type="entry name" value="Tae4"/>
    <property type="match status" value="1"/>
</dbReference>